<dbReference type="PANTHER" id="PTHR33202:SF8">
    <property type="entry name" value="PEROXIDE-RESPONSIVE REPRESSOR PERR"/>
    <property type="match status" value="1"/>
</dbReference>
<dbReference type="SUPFAM" id="SSF46785">
    <property type="entry name" value="Winged helix' DNA-binding domain"/>
    <property type="match status" value="1"/>
</dbReference>
<dbReference type="Gene3D" id="1.10.10.10">
    <property type="entry name" value="Winged helix-like DNA-binding domain superfamily/Winged helix DNA-binding domain"/>
    <property type="match status" value="1"/>
</dbReference>
<protein>
    <submittedName>
        <fullName evidence="7">Fur family transcriptional regulator</fullName>
    </submittedName>
</protein>
<evidence type="ECO:0000256" key="5">
    <source>
        <dbReference type="ARBA" id="ARBA00023125"/>
    </source>
</evidence>
<evidence type="ECO:0000256" key="6">
    <source>
        <dbReference type="ARBA" id="ARBA00023163"/>
    </source>
</evidence>
<keyword evidence="3" id="KW-0862">Zinc</keyword>
<dbReference type="PANTHER" id="PTHR33202">
    <property type="entry name" value="ZINC UPTAKE REGULATION PROTEIN"/>
    <property type="match status" value="1"/>
</dbReference>
<evidence type="ECO:0000256" key="1">
    <source>
        <dbReference type="ARBA" id="ARBA00007957"/>
    </source>
</evidence>
<gene>
    <name evidence="7" type="ORF">ACJDUG_06460</name>
</gene>
<keyword evidence="5" id="KW-0238">DNA-binding</keyword>
<dbReference type="InterPro" id="IPR036388">
    <property type="entry name" value="WH-like_DNA-bd_sf"/>
</dbReference>
<dbReference type="EMBL" id="JBJHZZ010000002">
    <property type="protein sequence ID" value="MFL0246605.1"/>
    <property type="molecule type" value="Genomic_DNA"/>
</dbReference>
<dbReference type="CDD" id="cd07153">
    <property type="entry name" value="Fur_like"/>
    <property type="match status" value="1"/>
</dbReference>
<sequence length="138" mass="15882">MKLESTLKDHGIKVTKSRLAILEILLNNENAASVDYIYELCLKNGINIDLSTVYRNMEILENKHIVDKINLGEGKCNYKIKKDIHKHTLECSLCHKEVQIECPMVQIEEIIKSKTGFTLMEHELKIKGICDSCKNHQE</sequence>
<evidence type="ECO:0000313" key="8">
    <source>
        <dbReference type="Proteomes" id="UP001623591"/>
    </source>
</evidence>
<keyword evidence="8" id="KW-1185">Reference proteome</keyword>
<organism evidence="7 8">
    <name type="scientific">Candidatus Clostridium stratigraminis</name>
    <dbReference type="NCBI Taxonomy" id="3381661"/>
    <lineage>
        <taxon>Bacteria</taxon>
        <taxon>Bacillati</taxon>
        <taxon>Bacillota</taxon>
        <taxon>Clostridia</taxon>
        <taxon>Eubacteriales</taxon>
        <taxon>Clostridiaceae</taxon>
        <taxon>Clostridium</taxon>
    </lineage>
</organism>
<dbReference type="InterPro" id="IPR002481">
    <property type="entry name" value="FUR"/>
</dbReference>
<keyword evidence="2" id="KW-0678">Repressor</keyword>
<evidence type="ECO:0000256" key="3">
    <source>
        <dbReference type="ARBA" id="ARBA00022833"/>
    </source>
</evidence>
<dbReference type="InterPro" id="IPR036390">
    <property type="entry name" value="WH_DNA-bd_sf"/>
</dbReference>
<dbReference type="InterPro" id="IPR043135">
    <property type="entry name" value="Fur_C"/>
</dbReference>
<evidence type="ECO:0000256" key="4">
    <source>
        <dbReference type="ARBA" id="ARBA00023015"/>
    </source>
</evidence>
<dbReference type="Pfam" id="PF01475">
    <property type="entry name" value="FUR"/>
    <property type="match status" value="1"/>
</dbReference>
<evidence type="ECO:0000313" key="7">
    <source>
        <dbReference type="EMBL" id="MFL0246605.1"/>
    </source>
</evidence>
<name>A0ABW8T4J7_9CLOT</name>
<comment type="caution">
    <text evidence="7">The sequence shown here is derived from an EMBL/GenBank/DDBJ whole genome shotgun (WGS) entry which is preliminary data.</text>
</comment>
<keyword evidence="4" id="KW-0805">Transcription regulation</keyword>
<dbReference type="RefSeq" id="WP_406769067.1">
    <property type="nucleotide sequence ID" value="NZ_JBJHZZ010000002.1"/>
</dbReference>
<keyword evidence="6" id="KW-0804">Transcription</keyword>
<dbReference type="Gene3D" id="3.30.1490.190">
    <property type="match status" value="1"/>
</dbReference>
<dbReference type="Proteomes" id="UP001623591">
    <property type="component" value="Unassembled WGS sequence"/>
</dbReference>
<proteinExistence type="inferred from homology"/>
<evidence type="ECO:0000256" key="2">
    <source>
        <dbReference type="ARBA" id="ARBA00022491"/>
    </source>
</evidence>
<accession>A0ABW8T4J7</accession>
<comment type="similarity">
    <text evidence="1">Belongs to the Fur family.</text>
</comment>
<reference evidence="7 8" key="1">
    <citation type="submission" date="2024-11" db="EMBL/GenBank/DDBJ databases">
        <authorList>
            <person name="Heng Y.C."/>
            <person name="Lim A.C.H."/>
            <person name="Lee J.K.Y."/>
            <person name="Kittelmann S."/>
        </authorList>
    </citation>
    <scope>NUCLEOTIDE SEQUENCE [LARGE SCALE GENOMIC DNA]</scope>
    <source>
        <strain evidence="7 8">WILCCON 0185</strain>
    </source>
</reference>